<organism evidence="1">
    <name type="scientific">marine metagenome</name>
    <dbReference type="NCBI Taxonomy" id="408172"/>
    <lineage>
        <taxon>unclassified sequences</taxon>
        <taxon>metagenomes</taxon>
        <taxon>ecological metagenomes</taxon>
    </lineage>
</organism>
<name>A0A382G607_9ZZZZ</name>
<dbReference type="EMBL" id="UINC01053492">
    <property type="protein sequence ID" value="SVB70064.1"/>
    <property type="molecule type" value="Genomic_DNA"/>
</dbReference>
<sequence length="39" mass="4787">CMTRILKIKQSRGRMNLLRIILQIVRILQKNYLNILKQY</sequence>
<proteinExistence type="predicted"/>
<gene>
    <name evidence="1" type="ORF">METZ01_LOCUS222918</name>
</gene>
<feature type="non-terminal residue" evidence="1">
    <location>
        <position position="39"/>
    </location>
</feature>
<protein>
    <submittedName>
        <fullName evidence="1">Uncharacterized protein</fullName>
    </submittedName>
</protein>
<feature type="non-terminal residue" evidence="1">
    <location>
        <position position="1"/>
    </location>
</feature>
<evidence type="ECO:0000313" key="1">
    <source>
        <dbReference type="EMBL" id="SVB70064.1"/>
    </source>
</evidence>
<dbReference type="AlphaFoldDB" id="A0A382G607"/>
<accession>A0A382G607</accession>
<reference evidence="1" key="1">
    <citation type="submission" date="2018-05" db="EMBL/GenBank/DDBJ databases">
        <authorList>
            <person name="Lanie J.A."/>
            <person name="Ng W.-L."/>
            <person name="Kazmierczak K.M."/>
            <person name="Andrzejewski T.M."/>
            <person name="Davidsen T.M."/>
            <person name="Wayne K.J."/>
            <person name="Tettelin H."/>
            <person name="Glass J.I."/>
            <person name="Rusch D."/>
            <person name="Podicherti R."/>
            <person name="Tsui H.-C.T."/>
            <person name="Winkler M.E."/>
        </authorList>
    </citation>
    <scope>NUCLEOTIDE SEQUENCE</scope>
</reference>